<dbReference type="PATRIC" id="fig|66430.4.peg.568"/>
<proteinExistence type="predicted"/>
<name>A0A0J6XLM5_9ACTN</name>
<keyword evidence="3" id="KW-1185">Reference proteome</keyword>
<accession>A0A0J6XLM5</accession>
<evidence type="ECO:0000313" key="3">
    <source>
        <dbReference type="Proteomes" id="UP000035932"/>
    </source>
</evidence>
<protein>
    <submittedName>
        <fullName evidence="2">Uncharacterized protein</fullName>
    </submittedName>
</protein>
<sequence>GLAVLAGVVAGRGAGPGGRPEAGSGRIRRLRSRAGAGPGWAGIVLGWSADTCVTDLPDEGAEALLHSFGADPGGGPQHALAGRDGAR</sequence>
<feature type="non-terminal residue" evidence="2">
    <location>
        <position position="1"/>
    </location>
</feature>
<evidence type="ECO:0000256" key="1">
    <source>
        <dbReference type="SAM" id="MobiDB-lite"/>
    </source>
</evidence>
<gene>
    <name evidence="2" type="ORF">ACS04_25350</name>
</gene>
<reference evidence="2 3" key="1">
    <citation type="submission" date="2015-06" db="EMBL/GenBank/DDBJ databases">
        <title>Recapitulation of the evolution of biosynthetic gene clusters reveals hidden chemical diversity on bacterial genomes.</title>
        <authorList>
            <person name="Cruz-Morales P."/>
            <person name="Martinez-Guerrero C."/>
            <person name="Morales-Escalante M.A."/>
            <person name="Yanez-Guerra L.A."/>
            <person name="Kopp J.F."/>
            <person name="Feldmann J."/>
            <person name="Ramos-Aboites H.E."/>
            <person name="Barona-Gomez F."/>
        </authorList>
    </citation>
    <scope>NUCLEOTIDE SEQUENCE [LARGE SCALE GENOMIC DNA]</scope>
    <source>
        <strain evidence="2 3">ATCC 31245</strain>
    </source>
</reference>
<dbReference type="EMBL" id="LFML01000110">
    <property type="protein sequence ID" value="KMO95157.1"/>
    <property type="molecule type" value="Genomic_DNA"/>
</dbReference>
<feature type="region of interest" description="Disordered" evidence="1">
    <location>
        <begin position="68"/>
        <end position="87"/>
    </location>
</feature>
<organism evidence="2 3">
    <name type="scientific">Streptomyces roseus</name>
    <dbReference type="NCBI Taxonomy" id="66430"/>
    <lineage>
        <taxon>Bacteria</taxon>
        <taxon>Bacillati</taxon>
        <taxon>Actinomycetota</taxon>
        <taxon>Actinomycetes</taxon>
        <taxon>Kitasatosporales</taxon>
        <taxon>Streptomycetaceae</taxon>
        <taxon>Streptomyces</taxon>
    </lineage>
</organism>
<comment type="caution">
    <text evidence="2">The sequence shown here is derived from an EMBL/GenBank/DDBJ whole genome shotgun (WGS) entry which is preliminary data.</text>
</comment>
<evidence type="ECO:0000313" key="2">
    <source>
        <dbReference type="EMBL" id="KMO95157.1"/>
    </source>
</evidence>
<dbReference type="AlphaFoldDB" id="A0A0J6XLM5"/>
<dbReference type="Proteomes" id="UP000035932">
    <property type="component" value="Unassembled WGS sequence"/>
</dbReference>
<dbReference type="RefSeq" id="WP_048479070.1">
    <property type="nucleotide sequence ID" value="NZ_LFML01000110.1"/>
</dbReference>